<dbReference type="EMBL" id="BMAT01003915">
    <property type="protein sequence ID" value="GFR64859.1"/>
    <property type="molecule type" value="Genomic_DNA"/>
</dbReference>
<keyword evidence="2" id="KW-1185">Reference proteome</keyword>
<gene>
    <name evidence="1" type="ORF">ElyMa_001934100</name>
</gene>
<accession>A0AAV4EV60</accession>
<proteinExistence type="predicted"/>
<evidence type="ECO:0000313" key="2">
    <source>
        <dbReference type="Proteomes" id="UP000762676"/>
    </source>
</evidence>
<organism evidence="1 2">
    <name type="scientific">Elysia marginata</name>
    <dbReference type="NCBI Taxonomy" id="1093978"/>
    <lineage>
        <taxon>Eukaryota</taxon>
        <taxon>Metazoa</taxon>
        <taxon>Spiralia</taxon>
        <taxon>Lophotrochozoa</taxon>
        <taxon>Mollusca</taxon>
        <taxon>Gastropoda</taxon>
        <taxon>Heterobranchia</taxon>
        <taxon>Euthyneura</taxon>
        <taxon>Panpulmonata</taxon>
        <taxon>Sacoglossa</taxon>
        <taxon>Placobranchoidea</taxon>
        <taxon>Plakobranchidae</taxon>
        <taxon>Elysia</taxon>
    </lineage>
</organism>
<evidence type="ECO:0000313" key="1">
    <source>
        <dbReference type="EMBL" id="GFR64859.1"/>
    </source>
</evidence>
<name>A0AAV4EV60_9GAST</name>
<dbReference type="AlphaFoldDB" id="A0AAV4EV60"/>
<protein>
    <submittedName>
        <fullName evidence="1">Uncharacterized protein</fullName>
    </submittedName>
</protein>
<dbReference type="Proteomes" id="UP000762676">
    <property type="component" value="Unassembled WGS sequence"/>
</dbReference>
<comment type="caution">
    <text evidence="1">The sequence shown here is derived from an EMBL/GenBank/DDBJ whole genome shotgun (WGS) entry which is preliminary data.</text>
</comment>
<sequence>MNRIGTVQVFPVPAAELDDYIGSLLADPTNTFFLDLEVGDQRTVTEKISAMSSMMTTMALAARAEYETCDVASNWITTGYGKYDQSRPTPFQKVTVTFNNHKYVELILNTLLS</sequence>
<reference evidence="1 2" key="1">
    <citation type="journal article" date="2021" name="Elife">
        <title>Chloroplast acquisition without the gene transfer in kleptoplastic sea slugs, Plakobranchus ocellatus.</title>
        <authorList>
            <person name="Maeda T."/>
            <person name="Takahashi S."/>
            <person name="Yoshida T."/>
            <person name="Shimamura S."/>
            <person name="Takaki Y."/>
            <person name="Nagai Y."/>
            <person name="Toyoda A."/>
            <person name="Suzuki Y."/>
            <person name="Arimoto A."/>
            <person name="Ishii H."/>
            <person name="Satoh N."/>
            <person name="Nishiyama T."/>
            <person name="Hasebe M."/>
            <person name="Maruyama T."/>
            <person name="Minagawa J."/>
            <person name="Obokata J."/>
            <person name="Shigenobu S."/>
        </authorList>
    </citation>
    <scope>NUCLEOTIDE SEQUENCE [LARGE SCALE GENOMIC DNA]</scope>
</reference>